<evidence type="ECO:0000256" key="4">
    <source>
        <dbReference type="ARBA" id="ARBA00022723"/>
    </source>
</evidence>
<dbReference type="GO" id="GO:0005886">
    <property type="term" value="C:plasma membrane"/>
    <property type="evidence" value="ECO:0007669"/>
    <property type="project" value="TreeGrafter"/>
</dbReference>
<dbReference type="KEGG" id="nah:F5544_21370"/>
<dbReference type="Gene3D" id="1.10.1380.10">
    <property type="entry name" value="Neutral endopeptidase , domain2"/>
    <property type="match status" value="1"/>
</dbReference>
<dbReference type="PANTHER" id="PTHR11733">
    <property type="entry name" value="ZINC METALLOPROTEASE FAMILY M13 NEPRILYSIN-RELATED"/>
    <property type="match status" value="1"/>
</dbReference>
<dbReference type="Pfam" id="PF01431">
    <property type="entry name" value="Peptidase_M13"/>
    <property type="match status" value="1"/>
</dbReference>
<dbReference type="PRINTS" id="PR00786">
    <property type="entry name" value="NEPRILYSIN"/>
</dbReference>
<dbReference type="CDD" id="cd08662">
    <property type="entry name" value="M13"/>
    <property type="match status" value="1"/>
</dbReference>
<evidence type="ECO:0000256" key="3">
    <source>
        <dbReference type="ARBA" id="ARBA00022670"/>
    </source>
</evidence>
<evidence type="ECO:0000259" key="9">
    <source>
        <dbReference type="Pfam" id="PF05649"/>
    </source>
</evidence>
<protein>
    <submittedName>
        <fullName evidence="10">M13 family peptidase</fullName>
    </submittedName>
</protein>
<feature type="domain" description="Peptidase M13 C-terminal" evidence="8">
    <location>
        <begin position="482"/>
        <end position="682"/>
    </location>
</feature>
<dbReference type="GO" id="GO:0016485">
    <property type="term" value="P:protein processing"/>
    <property type="evidence" value="ECO:0007669"/>
    <property type="project" value="TreeGrafter"/>
</dbReference>
<dbReference type="GO" id="GO:0046872">
    <property type="term" value="F:metal ion binding"/>
    <property type="evidence" value="ECO:0007669"/>
    <property type="project" value="UniProtKB-KW"/>
</dbReference>
<dbReference type="InterPro" id="IPR008753">
    <property type="entry name" value="Peptidase_M13_N"/>
</dbReference>
<name>A0A6G9YGE4_9NOCA</name>
<evidence type="ECO:0000256" key="7">
    <source>
        <dbReference type="ARBA" id="ARBA00023049"/>
    </source>
</evidence>
<keyword evidence="4" id="KW-0479">Metal-binding</keyword>
<evidence type="ECO:0000313" key="10">
    <source>
        <dbReference type="EMBL" id="QIS12137.1"/>
    </source>
</evidence>
<dbReference type="InterPro" id="IPR000718">
    <property type="entry name" value="Peptidase_M13"/>
</dbReference>
<dbReference type="GO" id="GO:0004222">
    <property type="term" value="F:metalloendopeptidase activity"/>
    <property type="evidence" value="ECO:0007669"/>
    <property type="project" value="InterPro"/>
</dbReference>
<evidence type="ECO:0000259" key="8">
    <source>
        <dbReference type="Pfam" id="PF01431"/>
    </source>
</evidence>
<evidence type="ECO:0000256" key="5">
    <source>
        <dbReference type="ARBA" id="ARBA00022801"/>
    </source>
</evidence>
<keyword evidence="3" id="KW-0645">Protease</keyword>
<feature type="domain" description="Peptidase M13 N-terminal" evidence="9">
    <location>
        <begin position="59"/>
        <end position="430"/>
    </location>
</feature>
<keyword evidence="11" id="KW-1185">Reference proteome</keyword>
<keyword evidence="7" id="KW-0482">Metalloprotease</keyword>
<comment type="cofactor">
    <cofactor evidence="1">
        <name>Zn(2+)</name>
        <dbReference type="ChEBI" id="CHEBI:29105"/>
    </cofactor>
</comment>
<keyword evidence="5" id="KW-0378">Hydrolase</keyword>
<dbReference type="PROSITE" id="PS51885">
    <property type="entry name" value="NEPRILYSIN"/>
    <property type="match status" value="1"/>
</dbReference>
<proteinExistence type="inferred from homology"/>
<gene>
    <name evidence="10" type="ORF">F5544_21370</name>
</gene>
<dbReference type="Gene3D" id="3.40.390.10">
    <property type="entry name" value="Collagenase (Catalytic Domain)"/>
    <property type="match status" value="1"/>
</dbReference>
<dbReference type="SUPFAM" id="SSF55486">
    <property type="entry name" value="Metalloproteases ('zincins'), catalytic domain"/>
    <property type="match status" value="1"/>
</dbReference>
<dbReference type="InterPro" id="IPR042089">
    <property type="entry name" value="Peptidase_M13_dom_2"/>
</dbReference>
<accession>A0A6G9YGE4</accession>
<keyword evidence="6" id="KW-0862">Zinc</keyword>
<dbReference type="Proteomes" id="UP000503540">
    <property type="component" value="Chromosome"/>
</dbReference>
<dbReference type="InterPro" id="IPR018497">
    <property type="entry name" value="Peptidase_M13_C"/>
</dbReference>
<dbReference type="Pfam" id="PF05649">
    <property type="entry name" value="Peptidase_M13_N"/>
    <property type="match status" value="1"/>
</dbReference>
<dbReference type="EMBL" id="CP046172">
    <property type="protein sequence ID" value="QIS12137.1"/>
    <property type="molecule type" value="Genomic_DNA"/>
</dbReference>
<dbReference type="AlphaFoldDB" id="A0A6G9YGE4"/>
<comment type="similarity">
    <text evidence="2">Belongs to the peptidase M13 family.</text>
</comment>
<sequence length="684" mass="75742">MLPRIGDSVTAAGRSIALDRRTFLLALGALPVFAACGKDAAPKQLTGPDLSGVDPAIRPQDDLYRNVNGKWLAEYQLPPDKTRYSTFDQVAELVRGQLRAIVEGADPKAGTTDQQIRDLYDARMDTDTVEKLGLTPLAGLFGKIDGAATKPGLAKVMGELPIAGLIGLGVDVDAKNSTAYLPVIGQSGIGIGEQYYRKPQFADKLAAYRTYLERLATAAALPDPAALVGRVLDLETKIAAAFWDNVRLRDEDAQYNVRSWSELVALAPEFDWAAWLSGKTGRPADLFAKVVVHQPSFVTAAGGLWAQTDIAVLRDYLRIVLLRDFAKYLPKAFADADFEFNGKVMSGLREQPERWKQAIDTVSQKLGQPLGKLYVAKHFPADARDRAKEMVADIMAAYRDNFTNSTWMSQPTRDAAIAKLGKIDTKIGYPDKWIDYSAVRITKGKLIESIREIQAFDRKRMFDRLGGPVDRTEWHMTPQTVNAYYNPNGNEIVFPAAFLQPPFFDKDAEPAVNYGAVGAVVGHEIGHGFDDQGAKYDGDGNRTDWWTPQDQAAFEAKTQQVIAQYDALVPEGLDPSMHVNGKLTVGENLADLRGLQLALAAYRIAEKRRGNDKPDYTPMFQAWARNWRTKQAKESVELQIENDPHSPGEFRANQVVRNLAEFYTTFGVKEGDRMFLAADQRVTF</sequence>
<dbReference type="PANTHER" id="PTHR11733:SF167">
    <property type="entry name" value="FI17812P1-RELATED"/>
    <property type="match status" value="1"/>
</dbReference>
<reference evidence="10 11" key="1">
    <citation type="journal article" date="2019" name="ACS Chem. Biol.">
        <title>Identification and Mobilization of a Cryptic Antibiotic Biosynthesis Gene Locus from a Human-Pathogenic Nocardia Isolate.</title>
        <authorList>
            <person name="Herisse M."/>
            <person name="Ishida K."/>
            <person name="Porter J.L."/>
            <person name="Howden B."/>
            <person name="Hertweck C."/>
            <person name="Stinear T.P."/>
            <person name="Pidot S.J."/>
        </authorList>
    </citation>
    <scope>NUCLEOTIDE SEQUENCE [LARGE SCALE GENOMIC DNA]</scope>
    <source>
        <strain evidence="10 11">AUSMDU00012717</strain>
    </source>
</reference>
<evidence type="ECO:0000256" key="6">
    <source>
        <dbReference type="ARBA" id="ARBA00022833"/>
    </source>
</evidence>
<evidence type="ECO:0000256" key="2">
    <source>
        <dbReference type="ARBA" id="ARBA00007357"/>
    </source>
</evidence>
<dbReference type="InterPro" id="IPR024079">
    <property type="entry name" value="MetalloPept_cat_dom_sf"/>
</dbReference>
<evidence type="ECO:0000313" key="11">
    <source>
        <dbReference type="Proteomes" id="UP000503540"/>
    </source>
</evidence>
<organism evidence="10 11">
    <name type="scientific">Nocardia arthritidis</name>
    <dbReference type="NCBI Taxonomy" id="228602"/>
    <lineage>
        <taxon>Bacteria</taxon>
        <taxon>Bacillati</taxon>
        <taxon>Actinomycetota</taxon>
        <taxon>Actinomycetes</taxon>
        <taxon>Mycobacteriales</taxon>
        <taxon>Nocardiaceae</taxon>
        <taxon>Nocardia</taxon>
    </lineage>
</organism>
<evidence type="ECO:0000256" key="1">
    <source>
        <dbReference type="ARBA" id="ARBA00001947"/>
    </source>
</evidence>